<dbReference type="InterPro" id="IPR053916">
    <property type="entry name" value="DUF6978"/>
</dbReference>
<evidence type="ECO:0000313" key="2">
    <source>
        <dbReference type="Proteomes" id="UP000199230"/>
    </source>
</evidence>
<evidence type="ECO:0000313" key="1">
    <source>
        <dbReference type="EMBL" id="SDZ16315.1"/>
    </source>
</evidence>
<dbReference type="EMBL" id="FNPV01000010">
    <property type="protein sequence ID" value="SDZ16315.1"/>
    <property type="molecule type" value="Genomic_DNA"/>
</dbReference>
<keyword evidence="2" id="KW-1185">Reference proteome</keyword>
<proteinExistence type="predicted"/>
<sequence length="96" mass="11192">MLTQTEVNALLDMLKIANERRIKFTEMGNYKQLDVVSKDGKEKFIVDINRKTSIKVTKCTFQGRYRRDIILLRLDIDGPLHTNPNGEEIKPNHLHI</sequence>
<accession>A0A1H3QTH7</accession>
<organism evidence="1 2">
    <name type="scientific">Tindallia californiensis</name>
    <dbReference type="NCBI Taxonomy" id="159292"/>
    <lineage>
        <taxon>Bacteria</taxon>
        <taxon>Bacillati</taxon>
        <taxon>Bacillota</taxon>
        <taxon>Clostridia</taxon>
        <taxon>Peptostreptococcales</taxon>
        <taxon>Tindalliaceae</taxon>
        <taxon>Tindallia</taxon>
    </lineage>
</organism>
<gene>
    <name evidence="1" type="ORF">SAMN05192546_11091</name>
</gene>
<reference evidence="1 2" key="1">
    <citation type="submission" date="2016-10" db="EMBL/GenBank/DDBJ databases">
        <authorList>
            <person name="de Groot N.N."/>
        </authorList>
    </citation>
    <scope>NUCLEOTIDE SEQUENCE [LARGE SCALE GENOMIC DNA]</scope>
    <source>
        <strain evidence="1 2">APO</strain>
    </source>
</reference>
<dbReference type="Pfam" id="PF22398">
    <property type="entry name" value="DUF6978"/>
    <property type="match status" value="1"/>
</dbReference>
<name>A0A1H3QTH7_9FIRM</name>
<dbReference type="Proteomes" id="UP000199230">
    <property type="component" value="Unassembled WGS sequence"/>
</dbReference>
<dbReference type="AlphaFoldDB" id="A0A1H3QTH7"/>
<protein>
    <submittedName>
        <fullName evidence="1">Uncharacterized protein</fullName>
    </submittedName>
</protein>
<dbReference type="STRING" id="159292.SAMN05192546_11091"/>